<reference evidence="2 3" key="1">
    <citation type="submission" date="2015-04" db="EMBL/GenBank/DDBJ databases">
        <title>Complete Genome Sequence of Brevibacterium flavum ATCC 15168.</title>
        <authorList>
            <person name="Ahn J."/>
            <person name="Park G."/>
            <person name="Jeon W."/>
            <person name="Jang Y."/>
            <person name="Jang M."/>
            <person name="Lee H."/>
            <person name="Lee H."/>
        </authorList>
    </citation>
    <scope>NUCLEOTIDE SEQUENCE [LARGE SCALE GENOMIC DNA]</scope>
    <source>
        <strain evidence="2 3">ATCC 15168</strain>
    </source>
</reference>
<organism evidence="2 3">
    <name type="scientific">[Brevibacterium] flavum</name>
    <dbReference type="NCBI Taxonomy" id="92706"/>
    <lineage>
        <taxon>Bacteria</taxon>
        <taxon>Bacillati</taxon>
        <taxon>Actinomycetota</taxon>
        <taxon>Actinomycetes</taxon>
        <taxon>Mycobacteriales</taxon>
        <taxon>Corynebacteriaceae</taxon>
        <taxon>Corynebacterium</taxon>
    </lineage>
</organism>
<gene>
    <name evidence="2" type="ORF">YH66_05135</name>
</gene>
<dbReference type="RefSeq" id="WP_003860102.1">
    <property type="nucleotide sequence ID" value="NZ_CP011309.1"/>
</dbReference>
<evidence type="ECO:0000313" key="2">
    <source>
        <dbReference type="EMBL" id="AKF26983.1"/>
    </source>
</evidence>
<evidence type="ECO:0000313" key="3">
    <source>
        <dbReference type="Proteomes" id="UP000034037"/>
    </source>
</evidence>
<dbReference type="Proteomes" id="UP000034037">
    <property type="component" value="Chromosome"/>
</dbReference>
<protein>
    <recommendedName>
        <fullName evidence="4">DNA-binding protein</fullName>
    </recommendedName>
</protein>
<dbReference type="EMBL" id="CP011309">
    <property type="protein sequence ID" value="AKF26983.1"/>
    <property type="molecule type" value="Genomic_DNA"/>
</dbReference>
<dbReference type="HOGENOM" id="CLU_1701084_0_0_11"/>
<feature type="region of interest" description="Disordered" evidence="1">
    <location>
        <begin position="107"/>
        <end position="169"/>
    </location>
</feature>
<dbReference type="AlphaFoldDB" id="A0A0F6Z5A3"/>
<evidence type="ECO:0000256" key="1">
    <source>
        <dbReference type="SAM" id="MobiDB-lite"/>
    </source>
</evidence>
<accession>A0A0F6Z5A3</accession>
<sequence>MKETRWWKFVQDLIGQDTYRDAARKAGFDQSAFSRWKRGAVADPAFVLKLARAYNTNVLNALVEAEFITKEEAQLKEVSANTDPRAIPHETISSEVERRLLQLKALESDERQSSSNVSYLPNRVEHSGAPDVDTDNYGEDADSFEPERYVAKRKKPEPSLGDDDFGDGA</sequence>
<evidence type="ECO:0008006" key="4">
    <source>
        <dbReference type="Google" id="ProtNLM"/>
    </source>
</evidence>
<feature type="compositionally biased region" description="Acidic residues" evidence="1">
    <location>
        <begin position="160"/>
        <end position="169"/>
    </location>
</feature>
<name>A0A0F6Z5A3_9CORY</name>
<dbReference type="CDD" id="cd00093">
    <property type="entry name" value="HTH_XRE"/>
    <property type="match status" value="1"/>
</dbReference>
<proteinExistence type="predicted"/>
<feature type="compositionally biased region" description="Acidic residues" evidence="1">
    <location>
        <begin position="132"/>
        <end position="144"/>
    </location>
</feature>
<keyword evidence="3" id="KW-1185">Reference proteome</keyword>
<dbReference type="InterPro" id="IPR001387">
    <property type="entry name" value="Cro/C1-type_HTH"/>
</dbReference>
<dbReference type="PATRIC" id="fig|92706.3.peg.1065"/>